<keyword evidence="6" id="KW-1185">Reference proteome</keyword>
<dbReference type="PROSITE" id="PS50102">
    <property type="entry name" value="RRM"/>
    <property type="match status" value="1"/>
</dbReference>
<dbReference type="OrthoDB" id="425764at2759"/>
<organism evidence="4">
    <name type="scientific">Cladocopium goreaui</name>
    <dbReference type="NCBI Taxonomy" id="2562237"/>
    <lineage>
        <taxon>Eukaryota</taxon>
        <taxon>Sar</taxon>
        <taxon>Alveolata</taxon>
        <taxon>Dinophyceae</taxon>
        <taxon>Suessiales</taxon>
        <taxon>Symbiodiniaceae</taxon>
        <taxon>Cladocopium</taxon>
    </lineage>
</organism>
<dbReference type="SUPFAM" id="SSF54928">
    <property type="entry name" value="RNA-binding domain, RBD"/>
    <property type="match status" value="1"/>
</dbReference>
<name>A0A9P1CGG9_9DINO</name>
<reference evidence="5" key="2">
    <citation type="submission" date="2024-04" db="EMBL/GenBank/DDBJ databases">
        <authorList>
            <person name="Chen Y."/>
            <person name="Shah S."/>
            <person name="Dougan E. K."/>
            <person name="Thang M."/>
            <person name="Chan C."/>
        </authorList>
    </citation>
    <scope>NUCLEOTIDE SEQUENCE [LARGE SCALE GENOMIC DNA]</scope>
</reference>
<dbReference type="Proteomes" id="UP001152797">
    <property type="component" value="Unassembled WGS sequence"/>
</dbReference>
<dbReference type="AlphaFoldDB" id="A0A9P1CGG9"/>
<dbReference type="InterPro" id="IPR035979">
    <property type="entry name" value="RBD_domain_sf"/>
</dbReference>
<reference evidence="4" key="1">
    <citation type="submission" date="2022-10" db="EMBL/GenBank/DDBJ databases">
        <authorList>
            <person name="Chen Y."/>
            <person name="Dougan E. K."/>
            <person name="Chan C."/>
            <person name="Rhodes N."/>
            <person name="Thang M."/>
        </authorList>
    </citation>
    <scope>NUCLEOTIDE SEQUENCE</scope>
</reference>
<feature type="domain" description="RRM" evidence="3">
    <location>
        <begin position="157"/>
        <end position="230"/>
    </location>
</feature>
<dbReference type="EMBL" id="CAMXCT020001504">
    <property type="protein sequence ID" value="CAL1144077.1"/>
    <property type="molecule type" value="Genomic_DNA"/>
</dbReference>
<dbReference type="EMBL" id="CAMXCT030001504">
    <property type="protein sequence ID" value="CAL4778014.1"/>
    <property type="molecule type" value="Genomic_DNA"/>
</dbReference>
<dbReference type="InterPro" id="IPR012677">
    <property type="entry name" value="Nucleotide-bd_a/b_plait_sf"/>
</dbReference>
<evidence type="ECO:0000313" key="5">
    <source>
        <dbReference type="EMBL" id="CAL1144077.1"/>
    </source>
</evidence>
<sequence length="314" mass="33837">MAGISGRLFGSAVQSAQGRPARGKGKGGNVAVRTVIPKIVKGATADATVRGRGTRMFAGGGMGGRSQAYSAGDEYESFGGEYSGGGNPKASAFARAFEVEERAAGPVRRVMGRRPGPYDELQEVDADYNGFPRYSQYDWDEPDWEHDQFEGPQTVGSAIFVRNLPPGVEGQQLKHLFEEAGQIANIQVDNGPLPTATIGYVRQGVGFDAAELFHGRYLLGHELKVTVKAAESPAARKVDDEFWRQELRAMKQRGSMRNDPWLLGQFGEEDMDWAPQRAPQSKGKGQSRLKGSAGRGKGGFGPSAGMHSALAWDD</sequence>
<dbReference type="InterPro" id="IPR000504">
    <property type="entry name" value="RRM_dom"/>
</dbReference>
<dbReference type="SMART" id="SM00360">
    <property type="entry name" value="RRM"/>
    <property type="match status" value="1"/>
</dbReference>
<dbReference type="CDD" id="cd00590">
    <property type="entry name" value="RRM_SF"/>
    <property type="match status" value="1"/>
</dbReference>
<evidence type="ECO:0000259" key="3">
    <source>
        <dbReference type="PROSITE" id="PS50102"/>
    </source>
</evidence>
<protein>
    <recommendedName>
        <fullName evidence="3">RRM domain-containing protein</fullName>
    </recommendedName>
</protein>
<comment type="caution">
    <text evidence="4">The sequence shown here is derived from an EMBL/GenBank/DDBJ whole genome shotgun (WGS) entry which is preliminary data.</text>
</comment>
<dbReference type="EMBL" id="CAMXCT010001504">
    <property type="protein sequence ID" value="CAI3990702.1"/>
    <property type="molecule type" value="Genomic_DNA"/>
</dbReference>
<feature type="region of interest" description="Disordered" evidence="2">
    <location>
        <begin position="274"/>
        <end position="314"/>
    </location>
</feature>
<dbReference type="GO" id="GO:0003723">
    <property type="term" value="F:RNA binding"/>
    <property type="evidence" value="ECO:0007669"/>
    <property type="project" value="UniProtKB-UniRule"/>
</dbReference>
<evidence type="ECO:0000256" key="1">
    <source>
        <dbReference type="PROSITE-ProRule" id="PRU00176"/>
    </source>
</evidence>
<evidence type="ECO:0000256" key="2">
    <source>
        <dbReference type="SAM" id="MobiDB-lite"/>
    </source>
</evidence>
<dbReference type="Gene3D" id="3.30.70.330">
    <property type="match status" value="1"/>
</dbReference>
<dbReference type="Pfam" id="PF00076">
    <property type="entry name" value="RRM_1"/>
    <property type="match status" value="1"/>
</dbReference>
<keyword evidence="1" id="KW-0694">RNA-binding</keyword>
<evidence type="ECO:0000313" key="4">
    <source>
        <dbReference type="EMBL" id="CAI3990702.1"/>
    </source>
</evidence>
<gene>
    <name evidence="4" type="ORF">C1SCF055_LOCUS17669</name>
</gene>
<evidence type="ECO:0000313" key="6">
    <source>
        <dbReference type="Proteomes" id="UP001152797"/>
    </source>
</evidence>
<feature type="compositionally biased region" description="Gly residues" evidence="2">
    <location>
        <begin position="293"/>
        <end position="302"/>
    </location>
</feature>
<accession>A0A9P1CGG9</accession>
<proteinExistence type="predicted"/>